<evidence type="ECO:0000313" key="2">
    <source>
        <dbReference type="Proteomes" id="UP000521943"/>
    </source>
</evidence>
<dbReference type="OrthoDB" id="432483at2759"/>
<dbReference type="AlphaFoldDB" id="A0A8H6I9C0"/>
<sequence>MWYTCEMCGGEAGFCAVCCCCCVLCFGFVEWGWVVRLWGEFGFGGEQRRCAGRLTSHDCWASPFSSMPMQGEHSASSLSPDSCPATGYSMSSVSSMPYAGQGSMSHIAAPFCRVRITRRGQMESC</sequence>
<reference evidence="1 2" key="1">
    <citation type="submission" date="2020-07" db="EMBL/GenBank/DDBJ databases">
        <title>Comparative genomics of pyrophilous fungi reveals a link between fire events and developmental genes.</title>
        <authorList>
            <consortium name="DOE Joint Genome Institute"/>
            <person name="Steindorff A.S."/>
            <person name="Carver A."/>
            <person name="Calhoun S."/>
            <person name="Stillman K."/>
            <person name="Liu H."/>
            <person name="Lipzen A."/>
            <person name="Pangilinan J."/>
            <person name="Labutti K."/>
            <person name="Bruns T.D."/>
            <person name="Grigoriev I.V."/>
        </authorList>
    </citation>
    <scope>NUCLEOTIDE SEQUENCE [LARGE SCALE GENOMIC DNA]</scope>
    <source>
        <strain evidence="1 2">CBS 144469</strain>
    </source>
</reference>
<name>A0A8H6I9C0_9AGAR</name>
<evidence type="ECO:0000313" key="1">
    <source>
        <dbReference type="EMBL" id="KAF6761325.1"/>
    </source>
</evidence>
<protein>
    <submittedName>
        <fullName evidence="1">Uncharacterized protein</fullName>
    </submittedName>
</protein>
<dbReference type="EMBL" id="JACGCI010000010">
    <property type="protein sequence ID" value="KAF6761325.1"/>
    <property type="molecule type" value="Genomic_DNA"/>
</dbReference>
<comment type="caution">
    <text evidence="1">The sequence shown here is derived from an EMBL/GenBank/DDBJ whole genome shotgun (WGS) entry which is preliminary data.</text>
</comment>
<dbReference type="Proteomes" id="UP000521943">
    <property type="component" value="Unassembled WGS sequence"/>
</dbReference>
<gene>
    <name evidence="1" type="ORF">DFP72DRAFT_880749</name>
</gene>
<accession>A0A8H6I9C0</accession>
<organism evidence="1 2">
    <name type="scientific">Ephemerocybe angulata</name>
    <dbReference type="NCBI Taxonomy" id="980116"/>
    <lineage>
        <taxon>Eukaryota</taxon>
        <taxon>Fungi</taxon>
        <taxon>Dikarya</taxon>
        <taxon>Basidiomycota</taxon>
        <taxon>Agaricomycotina</taxon>
        <taxon>Agaricomycetes</taxon>
        <taxon>Agaricomycetidae</taxon>
        <taxon>Agaricales</taxon>
        <taxon>Agaricineae</taxon>
        <taxon>Psathyrellaceae</taxon>
        <taxon>Ephemerocybe</taxon>
    </lineage>
</organism>
<proteinExistence type="predicted"/>
<keyword evidence="2" id="KW-1185">Reference proteome</keyword>